<protein>
    <submittedName>
        <fullName evidence="1">Uncharacterized protein</fullName>
    </submittedName>
</protein>
<reference evidence="1" key="1">
    <citation type="submission" date="2020-02" db="EMBL/GenBank/DDBJ databases">
        <authorList>
            <person name="Meier V. D."/>
        </authorList>
    </citation>
    <scope>NUCLEOTIDE SEQUENCE</scope>
    <source>
        <strain evidence="1">AVDCRST_MAG54</strain>
    </source>
</reference>
<proteinExistence type="predicted"/>
<accession>A0A6J4JTQ4</accession>
<feature type="non-terminal residue" evidence="1">
    <location>
        <position position="52"/>
    </location>
</feature>
<name>A0A6J4JTQ4_9PSEU</name>
<evidence type="ECO:0000313" key="1">
    <source>
        <dbReference type="EMBL" id="CAA9287351.1"/>
    </source>
</evidence>
<dbReference type="AlphaFoldDB" id="A0A6J4JTQ4"/>
<sequence length="52" mass="5762">MTTAGPDWQHLDRRMLVVHPVVDLVKLVPVLLVIAVTGGSTDDRWRLWGGLA</sequence>
<gene>
    <name evidence="1" type="ORF">AVDCRST_MAG54-4148</name>
</gene>
<organism evidence="1">
    <name type="scientific">uncultured Actinomycetospora sp</name>
    <dbReference type="NCBI Taxonomy" id="1135996"/>
    <lineage>
        <taxon>Bacteria</taxon>
        <taxon>Bacillati</taxon>
        <taxon>Actinomycetota</taxon>
        <taxon>Actinomycetes</taxon>
        <taxon>Pseudonocardiales</taxon>
        <taxon>Pseudonocardiaceae</taxon>
        <taxon>Actinomycetospora</taxon>
        <taxon>environmental samples</taxon>
    </lineage>
</organism>
<dbReference type="EMBL" id="CADCTH010000522">
    <property type="protein sequence ID" value="CAA9287351.1"/>
    <property type="molecule type" value="Genomic_DNA"/>
</dbReference>